<evidence type="ECO:0000313" key="6">
    <source>
        <dbReference type="Proteomes" id="UP000197446"/>
    </source>
</evidence>
<comment type="caution">
    <text evidence="5">The sequence shown here is derived from an EMBL/GenBank/DDBJ whole genome shotgun (WGS) entry which is preliminary data.</text>
</comment>
<organism evidence="5 6">
    <name type="scientific">Roseateles puraquae</name>
    <dbReference type="NCBI Taxonomy" id="431059"/>
    <lineage>
        <taxon>Bacteria</taxon>
        <taxon>Pseudomonadati</taxon>
        <taxon>Pseudomonadota</taxon>
        <taxon>Betaproteobacteria</taxon>
        <taxon>Burkholderiales</taxon>
        <taxon>Sphaerotilaceae</taxon>
        <taxon>Roseateles</taxon>
    </lineage>
</organism>
<dbReference type="Proteomes" id="UP000197446">
    <property type="component" value="Unassembled WGS sequence"/>
</dbReference>
<dbReference type="AlphaFoldDB" id="A0A254MZJ6"/>
<comment type="similarity">
    <text evidence="3">Belongs to the HAD-like hydrolase superfamily. CbbY/CbbZ/Gph/YieH family.</text>
</comment>
<evidence type="ECO:0000256" key="4">
    <source>
        <dbReference type="ARBA" id="ARBA00013078"/>
    </source>
</evidence>
<evidence type="ECO:0000313" key="5">
    <source>
        <dbReference type="EMBL" id="OWR00767.1"/>
    </source>
</evidence>
<accession>A0A254MZJ6</accession>
<dbReference type="PRINTS" id="PR00413">
    <property type="entry name" value="HADHALOGNASE"/>
</dbReference>
<protein>
    <recommendedName>
        <fullName evidence="4">phosphoglycolate phosphatase</fullName>
        <ecNumber evidence="4">3.1.3.18</ecNumber>
    </recommendedName>
</protein>
<dbReference type="OrthoDB" id="9807630at2"/>
<keyword evidence="6" id="KW-1185">Reference proteome</keyword>
<dbReference type="SUPFAM" id="SSF56784">
    <property type="entry name" value="HAD-like"/>
    <property type="match status" value="1"/>
</dbReference>
<dbReference type="SFLD" id="SFLDG01129">
    <property type="entry name" value="C1.5:_HAD__Beta-PGM__Phosphata"/>
    <property type="match status" value="1"/>
</dbReference>
<dbReference type="GO" id="GO:0005829">
    <property type="term" value="C:cytosol"/>
    <property type="evidence" value="ECO:0007669"/>
    <property type="project" value="TreeGrafter"/>
</dbReference>
<dbReference type="PANTHER" id="PTHR43434">
    <property type="entry name" value="PHOSPHOGLYCOLATE PHOSPHATASE"/>
    <property type="match status" value="1"/>
</dbReference>
<evidence type="ECO:0000256" key="2">
    <source>
        <dbReference type="ARBA" id="ARBA00004818"/>
    </source>
</evidence>
<dbReference type="InterPro" id="IPR050155">
    <property type="entry name" value="HAD-like_hydrolase_sf"/>
</dbReference>
<dbReference type="Gene3D" id="1.10.150.240">
    <property type="entry name" value="Putative phosphatase, domain 2"/>
    <property type="match status" value="1"/>
</dbReference>
<gene>
    <name evidence="5" type="primary">gph</name>
    <name evidence="5" type="ORF">CDO81_23810</name>
</gene>
<dbReference type="EMBL" id="NISI01000014">
    <property type="protein sequence ID" value="OWR00767.1"/>
    <property type="molecule type" value="Genomic_DNA"/>
</dbReference>
<dbReference type="PANTHER" id="PTHR43434:SF1">
    <property type="entry name" value="PHOSPHOGLYCOLATE PHOSPHATASE"/>
    <property type="match status" value="1"/>
</dbReference>
<comment type="pathway">
    <text evidence="2">Organic acid metabolism; glycolate biosynthesis; glycolate from 2-phosphoglycolate: step 1/1.</text>
</comment>
<reference evidence="5 6" key="1">
    <citation type="journal article" date="2007" name="Int. J. Syst. Evol. Microbiol.">
        <title>Description of Pelomonas aquatica sp. nov. and Pelomonas puraquae sp. nov., isolated from industrial and haemodialysis water.</title>
        <authorList>
            <person name="Gomila M."/>
            <person name="Bowien B."/>
            <person name="Falsen E."/>
            <person name="Moore E.R."/>
            <person name="Lalucat J."/>
        </authorList>
    </citation>
    <scope>NUCLEOTIDE SEQUENCE [LARGE SCALE GENOMIC DNA]</scope>
    <source>
        <strain evidence="5 6">CCUG 52769</strain>
    </source>
</reference>
<dbReference type="NCBIfam" id="TIGR01549">
    <property type="entry name" value="HAD-SF-IA-v1"/>
    <property type="match status" value="1"/>
</dbReference>
<dbReference type="GO" id="GO:0006281">
    <property type="term" value="P:DNA repair"/>
    <property type="evidence" value="ECO:0007669"/>
    <property type="project" value="TreeGrafter"/>
</dbReference>
<evidence type="ECO:0000256" key="1">
    <source>
        <dbReference type="ARBA" id="ARBA00000830"/>
    </source>
</evidence>
<dbReference type="InterPro" id="IPR006439">
    <property type="entry name" value="HAD-SF_hydro_IA"/>
</dbReference>
<dbReference type="Pfam" id="PF00702">
    <property type="entry name" value="Hydrolase"/>
    <property type="match status" value="1"/>
</dbReference>
<dbReference type="SFLD" id="SFLDS00003">
    <property type="entry name" value="Haloacid_Dehalogenase"/>
    <property type="match status" value="1"/>
</dbReference>
<dbReference type="Gene3D" id="3.40.50.1000">
    <property type="entry name" value="HAD superfamily/HAD-like"/>
    <property type="match status" value="1"/>
</dbReference>
<name>A0A254MZJ6_9BURK</name>
<evidence type="ECO:0000256" key="3">
    <source>
        <dbReference type="ARBA" id="ARBA00006171"/>
    </source>
</evidence>
<dbReference type="RefSeq" id="WP_088485755.1">
    <property type="nucleotide sequence ID" value="NZ_JBCNLH010000013.1"/>
</dbReference>
<comment type="catalytic activity">
    <reaction evidence="1">
        <text>2-phosphoglycolate + H2O = glycolate + phosphate</text>
        <dbReference type="Rhea" id="RHEA:14369"/>
        <dbReference type="ChEBI" id="CHEBI:15377"/>
        <dbReference type="ChEBI" id="CHEBI:29805"/>
        <dbReference type="ChEBI" id="CHEBI:43474"/>
        <dbReference type="ChEBI" id="CHEBI:58033"/>
        <dbReference type="EC" id="3.1.3.18"/>
    </reaction>
</comment>
<dbReference type="InterPro" id="IPR023198">
    <property type="entry name" value="PGP-like_dom2"/>
</dbReference>
<proteinExistence type="inferred from homology"/>
<sequence>MNLQAIAFDLDGTLVDSAAGVALALNAALMNAGLARFDLATVRGWIGDGPDALIQRALRASDLDGVAPATLAWRLRRDFDEVTLQDPAAQGTPFPGMADLLRALSDVYPLVVVTNKPTPLARAVLEAAGLLAFFSAVHGADTPAQRKPSPLLIEQAAQRLGLPTAELLMVGDGSADLRAARAAGCRAAWVSWGYGEPPAVLVGDIWRLDTPRDLIARLQPDTESIQ</sequence>
<dbReference type="InterPro" id="IPR023214">
    <property type="entry name" value="HAD_sf"/>
</dbReference>
<dbReference type="EC" id="3.1.3.18" evidence="4"/>
<dbReference type="GO" id="GO:0008967">
    <property type="term" value="F:phosphoglycolate phosphatase activity"/>
    <property type="evidence" value="ECO:0007669"/>
    <property type="project" value="UniProtKB-EC"/>
</dbReference>
<dbReference type="InterPro" id="IPR036412">
    <property type="entry name" value="HAD-like_sf"/>
</dbReference>